<feature type="domain" description="Ferrous iron transporter FeoA-like" evidence="2">
    <location>
        <begin position="1"/>
        <end position="73"/>
    </location>
</feature>
<dbReference type="STRING" id="572480.Arnit_0561"/>
<sequence length="74" mass="8383">MTLDEIIPYKPAIIKEITASGILLQKLFDMGFIEGTSIKLIRHSPLKDPIEVELLSYHITLRVNEAKAVKVSYE</sequence>
<dbReference type="InterPro" id="IPR038157">
    <property type="entry name" value="FeoA_core_dom"/>
</dbReference>
<dbReference type="GO" id="GO:0046914">
    <property type="term" value="F:transition metal ion binding"/>
    <property type="evidence" value="ECO:0007669"/>
    <property type="project" value="InterPro"/>
</dbReference>
<dbReference type="EMBL" id="CP001999">
    <property type="protein sequence ID" value="ADG92226.1"/>
    <property type="molecule type" value="Genomic_DNA"/>
</dbReference>
<gene>
    <name evidence="3" type="ordered locus">Arnit_0561</name>
</gene>
<organism evidence="3 4">
    <name type="scientific">Arcobacter nitrofigilis (strain ATCC 33309 / DSM 7299 / CCUG 15893 / LMG 7604 / NCTC 12251 / CI)</name>
    <name type="common">Campylobacter nitrofigilis</name>
    <dbReference type="NCBI Taxonomy" id="572480"/>
    <lineage>
        <taxon>Bacteria</taxon>
        <taxon>Pseudomonadati</taxon>
        <taxon>Campylobacterota</taxon>
        <taxon>Epsilonproteobacteria</taxon>
        <taxon>Campylobacterales</taxon>
        <taxon>Arcobacteraceae</taxon>
        <taxon>Arcobacter</taxon>
    </lineage>
</organism>
<dbReference type="RefSeq" id="WP_013134371.1">
    <property type="nucleotide sequence ID" value="NC_014166.1"/>
</dbReference>
<dbReference type="SMART" id="SM00899">
    <property type="entry name" value="FeoA"/>
    <property type="match status" value="1"/>
</dbReference>
<dbReference type="Pfam" id="PF04023">
    <property type="entry name" value="FeoA"/>
    <property type="match status" value="1"/>
</dbReference>
<proteinExistence type="predicted"/>
<reference evidence="3 4" key="1">
    <citation type="journal article" date="2010" name="Stand. Genomic Sci.">
        <title>Complete genome sequence of Arcobacter nitrofigilis type strain (CI).</title>
        <authorList>
            <person name="Pati A."/>
            <person name="Gronow S."/>
            <person name="Lapidus A."/>
            <person name="Copeland A."/>
            <person name="Glavina Del Rio T."/>
            <person name="Nolan M."/>
            <person name="Lucas S."/>
            <person name="Tice H."/>
            <person name="Cheng J.F."/>
            <person name="Han C."/>
            <person name="Chertkov O."/>
            <person name="Bruce D."/>
            <person name="Tapia R."/>
            <person name="Goodwin L."/>
            <person name="Pitluck S."/>
            <person name="Liolios K."/>
            <person name="Ivanova N."/>
            <person name="Mavromatis K."/>
            <person name="Chen A."/>
            <person name="Palaniappan K."/>
            <person name="Land M."/>
            <person name="Hauser L."/>
            <person name="Chang Y.J."/>
            <person name="Jeffries C.D."/>
            <person name="Detter J.C."/>
            <person name="Rohde M."/>
            <person name="Goker M."/>
            <person name="Bristow J."/>
            <person name="Eisen J.A."/>
            <person name="Markowitz V."/>
            <person name="Hugenholtz P."/>
            <person name="Klenk H.P."/>
            <person name="Kyrpides N.C."/>
        </authorList>
    </citation>
    <scope>NUCLEOTIDE SEQUENCE [LARGE SCALE GENOMIC DNA]</scope>
    <source>
        <strain evidence="4">ATCC 33309 / DSM 7299 / CCUG 15893 / LMG 7604 / NCTC 12251 / CI</strain>
    </source>
</reference>
<dbReference type="Proteomes" id="UP000000939">
    <property type="component" value="Chromosome"/>
</dbReference>
<dbReference type="Gene3D" id="2.30.30.90">
    <property type="match status" value="1"/>
</dbReference>
<dbReference type="InterPro" id="IPR007167">
    <property type="entry name" value="Fe-transptr_FeoA-like"/>
</dbReference>
<accession>D5UZI9</accession>
<dbReference type="InterPro" id="IPR052713">
    <property type="entry name" value="FeoA"/>
</dbReference>
<evidence type="ECO:0000313" key="4">
    <source>
        <dbReference type="Proteomes" id="UP000000939"/>
    </source>
</evidence>
<dbReference type="SUPFAM" id="SSF50037">
    <property type="entry name" value="C-terminal domain of transcriptional repressors"/>
    <property type="match status" value="1"/>
</dbReference>
<evidence type="ECO:0000313" key="3">
    <source>
        <dbReference type="EMBL" id="ADG92226.1"/>
    </source>
</evidence>
<dbReference type="AlphaFoldDB" id="D5UZI9"/>
<keyword evidence="4" id="KW-1185">Reference proteome</keyword>
<evidence type="ECO:0000259" key="2">
    <source>
        <dbReference type="SMART" id="SM00899"/>
    </source>
</evidence>
<dbReference type="HOGENOM" id="CLU_150646_12_4_7"/>
<name>D5UZI9_ARCNC</name>
<dbReference type="InterPro" id="IPR008988">
    <property type="entry name" value="Transcriptional_repressor_C"/>
</dbReference>
<protein>
    <submittedName>
        <fullName evidence="3">FeoA family protein</fullName>
    </submittedName>
</protein>
<dbReference type="PANTHER" id="PTHR42954:SF2">
    <property type="entry name" value="FE(2+) TRANSPORT PROTEIN A"/>
    <property type="match status" value="1"/>
</dbReference>
<dbReference type="KEGG" id="ant:Arnit_0561"/>
<dbReference type="eggNOG" id="COG1918">
    <property type="taxonomic scope" value="Bacteria"/>
</dbReference>
<dbReference type="OrthoDB" id="9811076at2"/>
<evidence type="ECO:0000256" key="1">
    <source>
        <dbReference type="ARBA" id="ARBA00023004"/>
    </source>
</evidence>
<keyword evidence="1" id="KW-0408">Iron</keyword>
<dbReference type="PANTHER" id="PTHR42954">
    <property type="entry name" value="FE(2+) TRANSPORT PROTEIN A"/>
    <property type="match status" value="1"/>
</dbReference>